<dbReference type="AlphaFoldDB" id="A0A1P8QR17"/>
<evidence type="ECO:0000313" key="1">
    <source>
        <dbReference type="EMBL" id="SOR28674.1"/>
    </source>
</evidence>
<accession>A0A1P8QR17</accession>
<proteinExistence type="predicted"/>
<organism evidence="1 2">
    <name type="scientific">Methylorubrum extorquens</name>
    <name type="common">Methylobacterium dichloromethanicum</name>
    <name type="synonym">Methylobacterium extorquens</name>
    <dbReference type="NCBI Taxonomy" id="408"/>
    <lineage>
        <taxon>Bacteria</taxon>
        <taxon>Pseudomonadati</taxon>
        <taxon>Pseudomonadota</taxon>
        <taxon>Alphaproteobacteria</taxon>
        <taxon>Hyphomicrobiales</taxon>
        <taxon>Methylobacteriaceae</taxon>
        <taxon>Methylorubrum</taxon>
    </lineage>
</organism>
<dbReference type="Proteomes" id="UP000233769">
    <property type="component" value="Chromosome tk0001"/>
</dbReference>
<evidence type="ECO:0000313" key="2">
    <source>
        <dbReference type="Proteomes" id="UP000233769"/>
    </source>
</evidence>
<name>A0A1P8QR17_METEX</name>
<gene>
    <name evidence="1" type="ORF">TK0001_2072</name>
</gene>
<protein>
    <submittedName>
        <fullName evidence="1">Uncharacterized protein</fullName>
    </submittedName>
</protein>
<reference evidence="2" key="1">
    <citation type="submission" date="2017-10" db="EMBL/GenBank/DDBJ databases">
        <authorList>
            <person name="Regsiter A."/>
            <person name="William W."/>
        </authorList>
    </citation>
    <scope>NUCLEOTIDE SEQUENCE [LARGE SCALE GENOMIC DNA]</scope>
</reference>
<dbReference type="RefSeq" id="WP_056498093.1">
    <property type="nucleotide sequence ID" value="NZ_CP019322.1"/>
</dbReference>
<dbReference type="EMBL" id="LT962688">
    <property type="protein sequence ID" value="SOR28674.1"/>
    <property type="molecule type" value="Genomic_DNA"/>
</dbReference>
<sequence length="73" mass="7929">MPDSPPDHTMEPNGEEGFVVKVGREVAGYVTPDADSPGLWVTEDQDRRLMGRVYDPEKGAEFLAACFVSGDDA</sequence>